<comment type="subunit">
    <text evidence="4">Part of the 50S ribosomal subunit. Contacts protein L32.</text>
</comment>
<reference evidence="6 7" key="1">
    <citation type="submission" date="2019-07" db="EMBL/GenBank/DDBJ databases">
        <title>Whole genome shotgun sequence of Oceanithermus desulfurans NBRC 100063.</title>
        <authorList>
            <person name="Hosoyama A."/>
            <person name="Uohara A."/>
            <person name="Ohji S."/>
            <person name="Ichikawa N."/>
        </authorList>
    </citation>
    <scope>NUCLEOTIDE SEQUENCE [LARGE SCALE GENOMIC DNA]</scope>
    <source>
        <strain evidence="6 7">NBRC 100063</strain>
    </source>
</reference>
<evidence type="ECO:0000256" key="5">
    <source>
        <dbReference type="RuleBase" id="RU000660"/>
    </source>
</evidence>
<dbReference type="Proteomes" id="UP000321827">
    <property type="component" value="Unassembled WGS sequence"/>
</dbReference>
<evidence type="ECO:0000256" key="3">
    <source>
        <dbReference type="ARBA" id="ARBA00023274"/>
    </source>
</evidence>
<dbReference type="NCBIfam" id="TIGR00059">
    <property type="entry name" value="L17"/>
    <property type="match status" value="1"/>
</dbReference>
<comment type="caution">
    <text evidence="6">The sequence shown here is derived from an EMBL/GenBank/DDBJ whole genome shotgun (WGS) entry which is preliminary data.</text>
</comment>
<dbReference type="Pfam" id="PF01196">
    <property type="entry name" value="Ribosomal_L17"/>
    <property type="match status" value="1"/>
</dbReference>
<dbReference type="Gene3D" id="3.90.1030.10">
    <property type="entry name" value="Ribosomal protein L17"/>
    <property type="match status" value="1"/>
</dbReference>
<evidence type="ECO:0000256" key="1">
    <source>
        <dbReference type="ARBA" id="ARBA00008777"/>
    </source>
</evidence>
<evidence type="ECO:0000256" key="2">
    <source>
        <dbReference type="ARBA" id="ARBA00022980"/>
    </source>
</evidence>
<dbReference type="InterPro" id="IPR047859">
    <property type="entry name" value="Ribosomal_bL17_CS"/>
</dbReference>
<evidence type="ECO:0000256" key="4">
    <source>
        <dbReference type="HAMAP-Rule" id="MF_01368"/>
    </source>
</evidence>
<proteinExistence type="inferred from homology"/>
<evidence type="ECO:0000313" key="6">
    <source>
        <dbReference type="EMBL" id="GEM90275.1"/>
    </source>
</evidence>
<dbReference type="HAMAP" id="MF_01368">
    <property type="entry name" value="Ribosomal_bL17"/>
    <property type="match status" value="1"/>
</dbReference>
<sequence>MRHMKTGRKLGRFSDHRKAMFRNMATELLRHGRIRTTVPKAKELRRFVEPLITKAKRGDLSARRQVIREIHDLDVVRRLFDDIAPRFAERSGGYTRILKLAERRRGDGTQLCIIELVE</sequence>
<dbReference type="PANTHER" id="PTHR14413:SF16">
    <property type="entry name" value="LARGE RIBOSOMAL SUBUNIT PROTEIN BL17M"/>
    <property type="match status" value="1"/>
</dbReference>
<comment type="similarity">
    <text evidence="1 4 5">Belongs to the bacterial ribosomal protein bL17 family.</text>
</comment>
<dbReference type="GO" id="GO:0006412">
    <property type="term" value="P:translation"/>
    <property type="evidence" value="ECO:0007669"/>
    <property type="project" value="UniProtKB-UniRule"/>
</dbReference>
<dbReference type="SUPFAM" id="SSF64263">
    <property type="entry name" value="Prokaryotic ribosomal protein L17"/>
    <property type="match status" value="1"/>
</dbReference>
<dbReference type="EMBL" id="BJXN01000011">
    <property type="protein sequence ID" value="GEM90275.1"/>
    <property type="molecule type" value="Genomic_DNA"/>
</dbReference>
<accession>A0A511RKX4</accession>
<dbReference type="OrthoDB" id="9809073at2"/>
<protein>
    <recommendedName>
        <fullName evidence="4">Large ribosomal subunit protein bL17</fullName>
    </recommendedName>
</protein>
<organism evidence="6 7">
    <name type="scientific">Oceanithermus desulfurans NBRC 100063</name>
    <dbReference type="NCBI Taxonomy" id="1227550"/>
    <lineage>
        <taxon>Bacteria</taxon>
        <taxon>Thermotogati</taxon>
        <taxon>Deinococcota</taxon>
        <taxon>Deinococci</taxon>
        <taxon>Thermales</taxon>
        <taxon>Thermaceae</taxon>
        <taxon>Oceanithermus</taxon>
    </lineage>
</organism>
<dbReference type="RefSeq" id="WP_147147874.1">
    <property type="nucleotide sequence ID" value="NZ_BJXN01000011.1"/>
</dbReference>
<dbReference type="PANTHER" id="PTHR14413">
    <property type="entry name" value="RIBOSOMAL PROTEIN L17"/>
    <property type="match status" value="1"/>
</dbReference>
<keyword evidence="2 4" id="KW-0689">Ribosomal protein</keyword>
<evidence type="ECO:0000313" key="7">
    <source>
        <dbReference type="Proteomes" id="UP000321827"/>
    </source>
</evidence>
<dbReference type="InterPro" id="IPR036373">
    <property type="entry name" value="Ribosomal_bL17_sf"/>
</dbReference>
<dbReference type="PROSITE" id="PS01167">
    <property type="entry name" value="RIBOSOMAL_L17"/>
    <property type="match status" value="1"/>
</dbReference>
<dbReference type="InterPro" id="IPR000456">
    <property type="entry name" value="Ribosomal_bL17"/>
</dbReference>
<dbReference type="AlphaFoldDB" id="A0A511RKX4"/>
<gene>
    <name evidence="4 6" type="primary">rplQ</name>
    <name evidence="6" type="ORF">ODE01S_17090</name>
</gene>
<dbReference type="GO" id="GO:0022625">
    <property type="term" value="C:cytosolic large ribosomal subunit"/>
    <property type="evidence" value="ECO:0007669"/>
    <property type="project" value="TreeGrafter"/>
</dbReference>
<keyword evidence="3 4" id="KW-0687">Ribonucleoprotein</keyword>
<name>A0A511RKX4_9DEIN</name>
<dbReference type="FunFam" id="3.90.1030.10:FF:000001">
    <property type="entry name" value="50S ribosomal protein L17"/>
    <property type="match status" value="1"/>
</dbReference>
<dbReference type="GO" id="GO:0003735">
    <property type="term" value="F:structural constituent of ribosome"/>
    <property type="evidence" value="ECO:0007669"/>
    <property type="project" value="InterPro"/>
</dbReference>